<evidence type="ECO:0000259" key="1">
    <source>
        <dbReference type="PROSITE" id="PS50805"/>
    </source>
</evidence>
<dbReference type="GO" id="GO:0006355">
    <property type="term" value="P:regulation of DNA-templated transcription"/>
    <property type="evidence" value="ECO:0007669"/>
    <property type="project" value="InterPro"/>
</dbReference>
<dbReference type="PANTHER" id="PTHR23232:SF163">
    <property type="entry name" value="ZINC FINGER PROTEIN 589"/>
    <property type="match status" value="1"/>
</dbReference>
<dbReference type="PROSITE" id="PS50805">
    <property type="entry name" value="KRAB"/>
    <property type="match status" value="1"/>
</dbReference>
<dbReference type="CDD" id="cd07765">
    <property type="entry name" value="KRAB_A-box"/>
    <property type="match status" value="1"/>
</dbReference>
<dbReference type="InterPro" id="IPR036051">
    <property type="entry name" value="KRAB_dom_sf"/>
</dbReference>
<feature type="domain" description="KRAB" evidence="1">
    <location>
        <begin position="8"/>
        <end position="93"/>
    </location>
</feature>
<dbReference type="Ensembl" id="ENSUAMT00000010678.1">
    <property type="protein sequence ID" value="ENSUAMP00000009486.1"/>
    <property type="gene ID" value="ENSUAMG00000007864.1"/>
</dbReference>
<dbReference type="AlphaFoldDB" id="A0A452QUY7"/>
<dbReference type="Gene3D" id="6.10.140.140">
    <property type="match status" value="1"/>
</dbReference>
<dbReference type="Pfam" id="PF01352">
    <property type="entry name" value="KRAB"/>
    <property type="match status" value="1"/>
</dbReference>
<evidence type="ECO:0000313" key="2">
    <source>
        <dbReference type="Ensembl" id="ENSUAMP00000009486.1"/>
    </source>
</evidence>
<protein>
    <recommendedName>
        <fullName evidence="1">KRAB domain-containing protein</fullName>
    </recommendedName>
</protein>
<reference evidence="2" key="3">
    <citation type="submission" date="2025-09" db="UniProtKB">
        <authorList>
            <consortium name="Ensembl"/>
        </authorList>
    </citation>
    <scope>IDENTIFICATION</scope>
</reference>
<dbReference type="Proteomes" id="UP000291022">
    <property type="component" value="Unassembled WGS sequence"/>
</dbReference>
<dbReference type="InterPro" id="IPR050169">
    <property type="entry name" value="Krueppel_C2H2_ZnF"/>
</dbReference>
<sequence length="119" mass="13011">LPMFQDPVTFKEVAMYFTNQEWQCLGPHQRQLSWAVTLENYGDMASLGEDYRRPSLPEVLRLKVEGRGGVSSLSEWCGGEWCGERPVGLLRRPARARGLSAGGLGRVRVGDACGPGACG</sequence>
<evidence type="ECO:0000313" key="3">
    <source>
        <dbReference type="Proteomes" id="UP000291022"/>
    </source>
</evidence>
<dbReference type="SMART" id="SM00349">
    <property type="entry name" value="KRAB"/>
    <property type="match status" value="1"/>
</dbReference>
<keyword evidence="3" id="KW-1185">Reference proteome</keyword>
<reference evidence="2" key="2">
    <citation type="submission" date="2025-08" db="UniProtKB">
        <authorList>
            <consortium name="Ensembl"/>
        </authorList>
    </citation>
    <scope>IDENTIFICATION</scope>
</reference>
<dbReference type="PANTHER" id="PTHR23232">
    <property type="entry name" value="KRAB DOMAIN C2H2 ZINC FINGER"/>
    <property type="match status" value="1"/>
</dbReference>
<reference evidence="3" key="1">
    <citation type="submission" date="2016-06" db="EMBL/GenBank/DDBJ databases">
        <title>De novo assembly and RNA-Seq shows season-dependent expression and editing in black bear kidneys.</title>
        <authorList>
            <person name="Korstanje R."/>
            <person name="Srivastava A."/>
            <person name="Sarsani V.K."/>
            <person name="Sheehan S.M."/>
            <person name="Seger R.L."/>
            <person name="Barter M.E."/>
            <person name="Lindqvist C."/>
            <person name="Brody L.C."/>
            <person name="Mullikin J.C."/>
        </authorList>
    </citation>
    <scope>NUCLEOTIDE SEQUENCE [LARGE SCALE GENOMIC DNA]</scope>
</reference>
<proteinExistence type="predicted"/>
<organism evidence="2 3">
    <name type="scientific">Ursus americanus</name>
    <name type="common">American black bear</name>
    <name type="synonym">Euarctos americanus</name>
    <dbReference type="NCBI Taxonomy" id="9643"/>
    <lineage>
        <taxon>Eukaryota</taxon>
        <taxon>Metazoa</taxon>
        <taxon>Chordata</taxon>
        <taxon>Craniata</taxon>
        <taxon>Vertebrata</taxon>
        <taxon>Euteleostomi</taxon>
        <taxon>Mammalia</taxon>
        <taxon>Eutheria</taxon>
        <taxon>Laurasiatheria</taxon>
        <taxon>Carnivora</taxon>
        <taxon>Caniformia</taxon>
        <taxon>Ursidae</taxon>
        <taxon>Ursus</taxon>
    </lineage>
</organism>
<accession>A0A452QUY7</accession>
<name>A0A452QUY7_URSAM</name>
<dbReference type="InterPro" id="IPR001909">
    <property type="entry name" value="KRAB"/>
</dbReference>
<dbReference type="STRING" id="9643.ENSUAMP00000009486"/>
<dbReference type="SUPFAM" id="SSF109640">
    <property type="entry name" value="KRAB domain (Kruppel-associated box)"/>
    <property type="match status" value="1"/>
</dbReference>